<name>A0ABR2CIJ6_9ROSI</name>
<evidence type="ECO:0000313" key="1">
    <source>
        <dbReference type="EMBL" id="KAK8519426.1"/>
    </source>
</evidence>
<gene>
    <name evidence="1" type="ORF">V6N12_025465</name>
</gene>
<reference evidence="1 2" key="1">
    <citation type="journal article" date="2024" name="G3 (Bethesda)">
        <title>Genome assembly of Hibiscus sabdariffa L. provides insights into metabolisms of medicinal natural products.</title>
        <authorList>
            <person name="Kim T."/>
        </authorList>
    </citation>
    <scope>NUCLEOTIDE SEQUENCE [LARGE SCALE GENOMIC DNA]</scope>
    <source>
        <strain evidence="1">TK-2024</strain>
        <tissue evidence="1">Old leaves</tissue>
    </source>
</reference>
<organism evidence="1 2">
    <name type="scientific">Hibiscus sabdariffa</name>
    <name type="common">roselle</name>
    <dbReference type="NCBI Taxonomy" id="183260"/>
    <lineage>
        <taxon>Eukaryota</taxon>
        <taxon>Viridiplantae</taxon>
        <taxon>Streptophyta</taxon>
        <taxon>Embryophyta</taxon>
        <taxon>Tracheophyta</taxon>
        <taxon>Spermatophyta</taxon>
        <taxon>Magnoliopsida</taxon>
        <taxon>eudicotyledons</taxon>
        <taxon>Gunneridae</taxon>
        <taxon>Pentapetalae</taxon>
        <taxon>rosids</taxon>
        <taxon>malvids</taxon>
        <taxon>Malvales</taxon>
        <taxon>Malvaceae</taxon>
        <taxon>Malvoideae</taxon>
        <taxon>Hibiscus</taxon>
    </lineage>
</organism>
<keyword evidence="2" id="KW-1185">Reference proteome</keyword>
<comment type="caution">
    <text evidence="1">The sequence shown here is derived from an EMBL/GenBank/DDBJ whole genome shotgun (WGS) entry which is preliminary data.</text>
</comment>
<dbReference type="Proteomes" id="UP001472677">
    <property type="component" value="Unassembled WGS sequence"/>
</dbReference>
<evidence type="ECO:0000313" key="2">
    <source>
        <dbReference type="Proteomes" id="UP001472677"/>
    </source>
</evidence>
<proteinExistence type="predicted"/>
<protein>
    <submittedName>
        <fullName evidence="1">Uncharacterized protein</fullName>
    </submittedName>
</protein>
<dbReference type="EMBL" id="JBBPBM010000051">
    <property type="protein sequence ID" value="KAK8519426.1"/>
    <property type="molecule type" value="Genomic_DNA"/>
</dbReference>
<sequence length="96" mass="10664">MSAAPRPLRVADVVTESGAWDWERLGAMLPREKLDLIASIQPLQTKRGRGLSMDHIFFTLAPVDIANLVEKEQEDSYPISAMPLTIAQKMRFDPGG</sequence>
<accession>A0ABR2CIJ6</accession>